<evidence type="ECO:0000256" key="4">
    <source>
        <dbReference type="PROSITE-ProRule" id="PRU00192"/>
    </source>
</evidence>
<dbReference type="Proteomes" id="UP000515159">
    <property type="component" value="Chromosome 11"/>
</dbReference>
<dbReference type="SMART" id="SM00326">
    <property type="entry name" value="SH3"/>
    <property type="match status" value="1"/>
</dbReference>
<dbReference type="SMART" id="SM00324">
    <property type="entry name" value="RhoGAP"/>
    <property type="match status" value="1"/>
</dbReference>
<sequence length="2494" mass="277612">MNSSTAIFSNQGDPFPELRRTRIHYHPSEAQQLTPEQKQTVLSPVRLQHTPLIFDALSPTDLKFLQDSNHLIIKTTDTDSSNTFEESWPSTEANSPETPEGLSQKVKEKWKARLCEPSSEAVQDLPSLSKGVEVHSTADSVIAKYIKRFRCSQPTSREERVLRQEQGMEFWWLHTSPPSSSSTPTDEASQERKDRTMAEYGLSEGFTKHTVHHLGSLKGPSPRERPSDVYVFSTDLETVNLQERATRLLQRSESSLNSSDPVSSEGLGSIPSSYTASKKGESVQKSIIPSLIDPSLGIEHPIQWPRPLSMLSSAIHVLPSSGCRPEEDILFQWRLRRKMEQARDGALLVSTRRKSLSPPVRLPKQVKEVLETESASVEHGLGEKDCADISPPFVLDLYPVASPALEAQARGQSVQVPLHLHHVCDLLPCLHQNQPEPVTTSGITQEYKTLRDHSESLDDCRKNLIKLTSVEQQRCLVDEKQEAQLLGTCIHQTLSSGYKDKGLTLGPSHSKTCNREGSVSGDQDSAAYPIVSDVKQRTRTAQDTKGINYHSTVTTLKSQRPQMGQKVSKPFQLRQERKKKQERPEESPVRSAVGQVISERLFSSPPSPKYIGSKSMRGSRIRKEKSKAAQSTVVDPDPQQSLEMAAMLLEQAEESDGSEFQDDPLLHILRQQRDKLRDRLRADLIFKMKAVMTRSFSCTEETQEKHQPLLSMARSTDSLETTGEAPSRPLNTTTGASIKGKTSKRLSITKGHFPKLAECAHFHYENVDFGSIQLSLSLDRSEDAGAVGDVELEFVVQVTCQGKMWPVHRNYDEFCTLDAHLHRCIFDRRFSQLPELPPVAEVRYETERLMPMLSQYLEKLSLIVDSNISCGPVLTWMEIDNHGNRLLVNEEASINVPAIAAAQVIKRYTAQACDELSFEVGDIVSVIDMPPKDDTSWWRGKHGFQVGFFPSECVELFTERLTPGLKSEVDGQKCGIVTVTAPRNRPSPTTVAKKHGKLVGFLRTFMKSRPSKQRLKQRGILKERVFGCDLGEHLMNSGNDVPQVLRCCSEFIEKHGIVDGIYRLSGISSNIQKLRHEFDSERIPELARDIYLQDIHCVSSLCKLYFRELPNPLLTYQLYDKFAEAMSVQNEEDRLVRVHDVIQQLPPPHYRTLEFLMRHLARLATHSLDTSMHVKNLAIVWAPNLLRSMEIESVGLNGADAFQEVRVQSVVVEFLLNNVDILFSDKFTSIGKDGAGRCALSRPKSLLVSCTRLLSLEEAQARSQQALLTGSCAAQGNMLEPERGGGDRGTPVKYHTVIELPDERRKPRKASGGSWRLFFALGKTPVSLRRKSRLGDLFSVGESPAGARAETATLRSAKSEESLSSQTSSTGLQKLHRLRRPRSSSDAFPVPADPAGLPPPLLKPSRSCESMDSMDHDSVYTAPDFSRPTSAWLEDDDDLDFGPPFTGIGLDFDPLSFQYSPPPCLSLEDSSPSQSQPQSAAKRGSEEAQWGSEISSPPLPLSREKLAKSFSFTRKVVHALSPRGSRSPPMDISDPISSTVPAKILEMINSKASEGPNQSPPSQMISMLLKSSDGQLSDSCRQEVHRKLSLAESKVKVQATEHIDPPKSPELDMHQTRISTPLSIFRHVPPPPPPKNPARLMALALAESAQRALAQQPQRAQKEAASEPSSRFRRSLSLECGETLPPASGPLHAMASLQPGKKTDGPAPLQRQQSEGGLKSSEQHRNRREVRQVAGVCPFQASTGECRKPVSEAAIFGKNQEMNSNGSPNKELFLTFHSQPQATPPAPVGHPLEPQSKPLDSFLISSNITSPRNSKNPFANFSGHDPSHHPIPPPKPPPPLQVLHGKSGSLPCTSANLSLKAMPPARLWGPSKFPELQSKFFQQNTTNWSDYDSVKLMDLPRPSRMPIPPNSSYPFLAGQTEIQQQLRHRNSFPIYNKGEMPTQPEMEESSHNKHENLYYEITSDPPAYQPSTQSTHSAWSHQPRFQGLMAPPGRPCPEYTTALNASYGVIEQPWKEPIFQVGPPFSSPPESNASSPNYHPRQSYPPFKSTPPLLQQASKAMVSRTEVPPDPEALAYQRTATTANSYQYMSRLQPYFDNGKVCYKHLFPENRTSPEVGARGSPFLQPRVAPTNMGRDEVEEKPEPIYVNFPFITKVVAAAPNSKCKTHLELEPSLQEDPKEASLAQDVDNVVPNQPYSPTQQGNAKICTARPSLTPYDNISSSMEETPVGLGIIHMRSISDPGLEAQVSPYPRPDNEVTSECLSATKLQLSDKLSVTQKEWIGQASQEQIMEKTRLAPDTHFSSPASVWLKQELDQRPPPTGLYKQKYDVLPCGNTVLKFYRPPPSYWDPPSYHPPATNHNSLIPAVEYDAPIITYDPHFETGTAQHNFSHRSKAPQLGTRPGDMNGKILQERQAMTDRIVRHQSLKGQYTPYQLYGSHPNPNTTTVEPQYRNIDQAEGPLIVPPNMGYSSPLRKASYLTSNWTVNSEGQTRSYC</sequence>
<dbReference type="CDD" id="cd11835">
    <property type="entry name" value="SH3_ARHGAP32_33"/>
    <property type="match status" value="1"/>
</dbReference>
<evidence type="ECO:0000259" key="7">
    <source>
        <dbReference type="PROSITE" id="PS50238"/>
    </source>
</evidence>
<organism evidence="8 9">
    <name type="scientific">Geotrypetes seraphini</name>
    <name type="common">Gaboon caecilian</name>
    <name type="synonym">Caecilia seraphini</name>
    <dbReference type="NCBI Taxonomy" id="260995"/>
    <lineage>
        <taxon>Eukaryota</taxon>
        <taxon>Metazoa</taxon>
        <taxon>Chordata</taxon>
        <taxon>Craniata</taxon>
        <taxon>Vertebrata</taxon>
        <taxon>Euteleostomi</taxon>
        <taxon>Amphibia</taxon>
        <taxon>Gymnophiona</taxon>
        <taxon>Geotrypetes</taxon>
    </lineage>
</organism>
<accession>A0A6P8SI77</accession>
<dbReference type="GeneID" id="117368808"/>
<dbReference type="KEGG" id="gsh:117368808"/>
<dbReference type="GO" id="GO:0001650">
    <property type="term" value="C:fibrillar center"/>
    <property type="evidence" value="ECO:0007669"/>
    <property type="project" value="TreeGrafter"/>
</dbReference>
<evidence type="ECO:0000259" key="6">
    <source>
        <dbReference type="PROSITE" id="PS50002"/>
    </source>
</evidence>
<dbReference type="GO" id="GO:0005794">
    <property type="term" value="C:Golgi apparatus"/>
    <property type="evidence" value="ECO:0007669"/>
    <property type="project" value="TreeGrafter"/>
</dbReference>
<dbReference type="FunFam" id="2.30.30.40:FF:000030">
    <property type="entry name" value="rho GTPase-activating protein 32 isoform X2"/>
    <property type="match status" value="1"/>
</dbReference>
<dbReference type="GO" id="GO:0015629">
    <property type="term" value="C:actin cytoskeleton"/>
    <property type="evidence" value="ECO:0007669"/>
    <property type="project" value="TreeGrafter"/>
</dbReference>
<evidence type="ECO:0000313" key="9">
    <source>
        <dbReference type="RefSeq" id="XP_033818404.1"/>
    </source>
</evidence>
<evidence type="ECO:0000256" key="3">
    <source>
        <dbReference type="ARBA" id="ARBA00022468"/>
    </source>
</evidence>
<reference evidence="9 10" key="1">
    <citation type="submission" date="2025-04" db="UniProtKB">
        <authorList>
            <consortium name="RefSeq"/>
        </authorList>
    </citation>
    <scope>IDENTIFICATION</scope>
</reference>
<dbReference type="SUPFAM" id="SSF48350">
    <property type="entry name" value="GTPase activation domain, GAP"/>
    <property type="match status" value="1"/>
</dbReference>
<feature type="region of interest" description="Disordered" evidence="5">
    <location>
        <begin position="1781"/>
        <end position="1844"/>
    </location>
</feature>
<feature type="domain" description="SH3" evidence="6">
    <location>
        <begin position="897"/>
        <end position="959"/>
    </location>
</feature>
<evidence type="ECO:0000256" key="1">
    <source>
        <dbReference type="ARBA" id="ARBA00008795"/>
    </source>
</evidence>
<feature type="region of interest" description="Disordered" evidence="5">
    <location>
        <begin position="1594"/>
        <end position="1614"/>
    </location>
</feature>
<feature type="region of interest" description="Disordered" evidence="5">
    <location>
        <begin position="1647"/>
        <end position="1730"/>
    </location>
</feature>
<dbReference type="InterPro" id="IPR008936">
    <property type="entry name" value="Rho_GTPase_activation_prot"/>
</dbReference>
<feature type="compositionally biased region" description="Polar residues" evidence="5">
    <location>
        <begin position="250"/>
        <end position="262"/>
    </location>
</feature>
<feature type="region of interest" description="Disordered" evidence="5">
    <location>
        <begin position="1461"/>
        <end position="1501"/>
    </location>
</feature>
<feature type="region of interest" description="Disordered" evidence="5">
    <location>
        <begin position="715"/>
        <end position="742"/>
    </location>
</feature>
<dbReference type="InterPro" id="IPR036028">
    <property type="entry name" value="SH3-like_dom_sf"/>
</dbReference>
<dbReference type="CTD" id="115703"/>
<dbReference type="PANTHER" id="PTHR15729">
    <property type="entry name" value="CDC42 GTPASE-ACTIVATING PROTEIN"/>
    <property type="match status" value="1"/>
</dbReference>
<dbReference type="SUPFAM" id="SSF64268">
    <property type="entry name" value="PX domain"/>
    <property type="match status" value="1"/>
</dbReference>
<feature type="region of interest" description="Disordered" evidence="5">
    <location>
        <begin position="173"/>
        <end position="193"/>
    </location>
</feature>
<feature type="compositionally biased region" description="Pro residues" evidence="5">
    <location>
        <begin position="1829"/>
        <end position="1840"/>
    </location>
</feature>
<dbReference type="GO" id="GO:0005654">
    <property type="term" value="C:nucleoplasm"/>
    <property type="evidence" value="ECO:0007669"/>
    <property type="project" value="TreeGrafter"/>
</dbReference>
<evidence type="ECO:0000256" key="2">
    <source>
        <dbReference type="ARBA" id="ARBA00022443"/>
    </source>
</evidence>
<evidence type="ECO:0000313" key="11">
    <source>
        <dbReference type="RefSeq" id="XP_033818406.1"/>
    </source>
</evidence>
<keyword evidence="8" id="KW-1185">Reference proteome</keyword>
<evidence type="ECO:0000313" key="10">
    <source>
        <dbReference type="RefSeq" id="XP_033818405.1"/>
    </source>
</evidence>
<evidence type="ECO:0000313" key="8">
    <source>
        <dbReference type="Proteomes" id="UP000515159"/>
    </source>
</evidence>
<feature type="compositionally biased region" description="Polar residues" evidence="5">
    <location>
        <begin position="1803"/>
        <end position="1819"/>
    </location>
</feature>
<dbReference type="InterPro" id="IPR000198">
    <property type="entry name" value="RhoGAP_dom"/>
</dbReference>
<dbReference type="GO" id="GO:0007264">
    <property type="term" value="P:small GTPase-mediated signal transduction"/>
    <property type="evidence" value="ECO:0007669"/>
    <property type="project" value="TreeGrafter"/>
</dbReference>
<feature type="domain" description="Rho-GAP" evidence="7">
    <location>
        <begin position="1028"/>
        <end position="1223"/>
    </location>
</feature>
<feature type="compositionally biased region" description="Polar residues" evidence="5">
    <location>
        <begin position="80"/>
        <end position="97"/>
    </location>
</feature>
<dbReference type="InterPro" id="IPR051576">
    <property type="entry name" value="PX-Rho_GAP"/>
</dbReference>
<dbReference type="RefSeq" id="XP_033818405.1">
    <property type="nucleotide sequence ID" value="XM_033962514.1"/>
</dbReference>
<dbReference type="GO" id="GO:0005886">
    <property type="term" value="C:plasma membrane"/>
    <property type="evidence" value="ECO:0007669"/>
    <property type="project" value="TreeGrafter"/>
</dbReference>
<dbReference type="PROSITE" id="PS50002">
    <property type="entry name" value="SH3"/>
    <property type="match status" value="1"/>
</dbReference>
<dbReference type="Gene3D" id="1.10.555.10">
    <property type="entry name" value="Rho GTPase activation protein"/>
    <property type="match status" value="1"/>
</dbReference>
<feature type="region of interest" description="Disordered" evidence="5">
    <location>
        <begin position="80"/>
        <end position="103"/>
    </location>
</feature>
<gene>
    <name evidence="9 10 11" type="primary">ARHGAP33</name>
</gene>
<dbReference type="FunFam" id="1.10.555.10:FF:000002">
    <property type="entry name" value="rho GTPase-activating protein 32 isoform X1"/>
    <property type="match status" value="1"/>
</dbReference>
<feature type="region of interest" description="Disordered" evidence="5">
    <location>
        <begin position="1338"/>
        <end position="1415"/>
    </location>
</feature>
<dbReference type="GO" id="GO:0035091">
    <property type="term" value="F:phosphatidylinositol binding"/>
    <property type="evidence" value="ECO:0007669"/>
    <property type="project" value="InterPro"/>
</dbReference>
<dbReference type="PROSITE" id="PS50238">
    <property type="entry name" value="RHOGAP"/>
    <property type="match status" value="1"/>
</dbReference>
<name>A0A6P8SI77_GEOSA</name>
<dbReference type="Pfam" id="PF00620">
    <property type="entry name" value="RhoGAP"/>
    <property type="match status" value="1"/>
</dbReference>
<dbReference type="Pfam" id="PF07653">
    <property type="entry name" value="SH3_2"/>
    <property type="match status" value="1"/>
</dbReference>
<dbReference type="OrthoDB" id="5873004at2759"/>
<comment type="similarity">
    <text evidence="1">Belongs to the PX domain-containing GAP family.</text>
</comment>
<feature type="compositionally biased region" description="Low complexity" evidence="5">
    <location>
        <begin position="1649"/>
        <end position="1659"/>
    </location>
</feature>
<dbReference type="InterPro" id="IPR036871">
    <property type="entry name" value="PX_dom_sf"/>
</dbReference>
<protein>
    <submittedName>
        <fullName evidence="9 10">Rho GTPase-activating protein 33 isoform X1</fullName>
    </submittedName>
    <submittedName>
        <fullName evidence="11">Rho GTPase-activating protein 33 isoform X2</fullName>
    </submittedName>
</protein>
<feature type="region of interest" description="Disordered" evidence="5">
    <location>
        <begin position="604"/>
        <end position="635"/>
    </location>
</feature>
<dbReference type="CDD" id="cd04384">
    <property type="entry name" value="RhoGAP_CdGAP"/>
    <property type="match status" value="1"/>
</dbReference>
<feature type="region of interest" description="Disordered" evidence="5">
    <location>
        <begin position="2020"/>
        <end position="2068"/>
    </location>
</feature>
<dbReference type="GO" id="GO:0005096">
    <property type="term" value="F:GTPase activator activity"/>
    <property type="evidence" value="ECO:0007669"/>
    <property type="project" value="UniProtKB-KW"/>
</dbReference>
<keyword evidence="3" id="KW-0343">GTPase activation</keyword>
<dbReference type="RefSeq" id="XP_033818404.1">
    <property type="nucleotide sequence ID" value="XM_033962513.1"/>
</dbReference>
<dbReference type="GO" id="GO:0005938">
    <property type="term" value="C:cell cortex"/>
    <property type="evidence" value="ECO:0007669"/>
    <property type="project" value="TreeGrafter"/>
</dbReference>
<evidence type="ECO:0000256" key="5">
    <source>
        <dbReference type="SAM" id="MobiDB-lite"/>
    </source>
</evidence>
<feature type="region of interest" description="Disordered" evidence="5">
    <location>
        <begin position="555"/>
        <end position="592"/>
    </location>
</feature>
<keyword evidence="2 4" id="KW-0728">SH3 domain</keyword>
<dbReference type="SUPFAM" id="SSF50044">
    <property type="entry name" value="SH3-domain"/>
    <property type="match status" value="1"/>
</dbReference>
<dbReference type="PANTHER" id="PTHR15729:SF11">
    <property type="entry name" value="RHO GTPASE-ACTIVATING PROTEIN 33"/>
    <property type="match status" value="1"/>
</dbReference>
<feature type="compositionally biased region" description="Low complexity" evidence="5">
    <location>
        <begin position="1470"/>
        <end position="1479"/>
    </location>
</feature>
<dbReference type="InterPro" id="IPR001452">
    <property type="entry name" value="SH3_domain"/>
</dbReference>
<proteinExistence type="inferred from homology"/>
<dbReference type="Gene3D" id="2.30.30.40">
    <property type="entry name" value="SH3 Domains"/>
    <property type="match status" value="1"/>
</dbReference>
<feature type="compositionally biased region" description="Low complexity" evidence="5">
    <location>
        <begin position="175"/>
        <end position="185"/>
    </location>
</feature>
<dbReference type="RefSeq" id="XP_033818406.1">
    <property type="nucleotide sequence ID" value="XM_033962515.1"/>
</dbReference>
<feature type="compositionally biased region" description="Low complexity" evidence="5">
    <location>
        <begin position="1362"/>
        <end position="1373"/>
    </location>
</feature>
<feature type="region of interest" description="Disordered" evidence="5">
    <location>
        <begin position="250"/>
        <end position="279"/>
    </location>
</feature>
<feature type="region of interest" description="Disordered" evidence="5">
    <location>
        <begin position="2113"/>
        <end position="2137"/>
    </location>
</feature>